<name>A0A2L1UAE0_9BACL</name>
<feature type="signal peptide" evidence="1">
    <location>
        <begin position="1"/>
        <end position="26"/>
    </location>
</feature>
<evidence type="ECO:0000256" key="1">
    <source>
        <dbReference type="SAM" id="SignalP"/>
    </source>
</evidence>
<accession>A0A2L1UAE0</accession>
<evidence type="ECO:0000313" key="2">
    <source>
        <dbReference type="EMBL" id="AVF25119.1"/>
    </source>
</evidence>
<dbReference type="Proteomes" id="UP000239833">
    <property type="component" value="Chromosome"/>
</dbReference>
<protein>
    <submittedName>
        <fullName evidence="2">Toxin-like protein</fullName>
    </submittedName>
</protein>
<organism evidence="2 3">
    <name type="scientific">Paenibacillus larvae subsp. larvae</name>
    <dbReference type="NCBI Taxonomy" id="147375"/>
    <lineage>
        <taxon>Bacteria</taxon>
        <taxon>Bacillati</taxon>
        <taxon>Bacillota</taxon>
        <taxon>Bacilli</taxon>
        <taxon>Bacillales</taxon>
        <taxon>Paenibacillaceae</taxon>
        <taxon>Paenibacillus</taxon>
    </lineage>
</organism>
<dbReference type="RefSeq" id="WP_077996875.1">
    <property type="nucleotide sequence ID" value="NZ_CP019655.1"/>
</dbReference>
<evidence type="ECO:0000313" key="3">
    <source>
        <dbReference type="Proteomes" id="UP000239833"/>
    </source>
</evidence>
<reference evidence="3" key="1">
    <citation type="submission" date="2017-02" db="EMBL/GenBank/DDBJ databases">
        <title>Delineation of Paenibacillus larvae strains originating from foulbrood outbreaks.</title>
        <authorList>
            <person name="Beims H."/>
            <person name="Bunk B."/>
            <person name="Sproeer C."/>
            <person name="Mohr K.I."/>
            <person name="Pradella S."/>
            <person name="Guenther G."/>
            <person name="Rohde M."/>
            <person name="von der Ohe W."/>
            <person name="Steinert M."/>
        </authorList>
    </citation>
    <scope>NUCLEOTIDE SEQUENCE [LARGE SCALE GENOMIC DNA]</scope>
    <source>
        <strain evidence="3">Eric_III</strain>
    </source>
</reference>
<dbReference type="GeneID" id="64217732"/>
<sequence precursor="true">MKKKLLVLTAALSLTLTSLAPNASFAATKNGTDINGDTRVPLQVGDVMSSKTPPEYIDNAAHAAASWDAREMIEKLMNELNSSPKKLGYEKGSKLTIKISDGTFRDKGGQQFYFKGWTTITKFSLDHNDSDPSLDISYNPSTKEFTIEKIKDQNPTGDLRIFADMNYNFQTWEWYTMFWVRLNDRAGKFTYKPKVKFTNFETAPKLHERA</sequence>
<keyword evidence="1" id="KW-0732">Signal</keyword>
<dbReference type="EMBL" id="CP019655">
    <property type="protein sequence ID" value="AVF25119.1"/>
    <property type="molecule type" value="Genomic_DNA"/>
</dbReference>
<gene>
    <name evidence="2" type="ORF">ERICIII_00912</name>
</gene>
<dbReference type="AlphaFoldDB" id="A0A2L1UAE0"/>
<proteinExistence type="predicted"/>
<feature type="chain" id="PRO_5014752991" evidence="1">
    <location>
        <begin position="27"/>
        <end position="210"/>
    </location>
</feature>